<keyword evidence="2 5" id="KW-0812">Transmembrane</keyword>
<sequence>MSFPHIVMALVISAIWGFSFVASKAGLDHFPPLFFTALRFLLVAILLSPFLKIVKGRMKAIFWIAITVGVFHFTFLYLGIFAAGGITAVAITSQLIAPFSVIMAVVILKESIGWRRILGIVMAFGGVMVLGFDPVIFDQLEGVALVAVAGLFMALGLILMRQIQNVRTMSMQAWIGAISALPLLLLSFALESGQVASVVTMGWEAFGALAFVVIVTTIIAHGGWYYLIQRYPIAALTPFGLLAPIFGVAFGVILFSEPITLRFLLGGAITLVGVAIINLRTAKKAPNLVNEPEV</sequence>
<reference evidence="7 8" key="1">
    <citation type="submission" date="2019-12" db="EMBL/GenBank/DDBJ databases">
        <title>Snethiella sp. nov. sp. isolated from sea sand.</title>
        <authorList>
            <person name="Kim J."/>
            <person name="Jeong S.E."/>
            <person name="Jung H.S."/>
            <person name="Jeon C.O."/>
        </authorList>
    </citation>
    <scope>NUCLEOTIDE SEQUENCE [LARGE SCALE GENOMIC DNA]</scope>
    <source>
        <strain evidence="7 8">DP05</strain>
    </source>
</reference>
<evidence type="ECO:0000259" key="6">
    <source>
        <dbReference type="Pfam" id="PF00892"/>
    </source>
</evidence>
<dbReference type="InterPro" id="IPR037185">
    <property type="entry name" value="EmrE-like"/>
</dbReference>
<feature type="transmembrane region" description="Helical" evidence="5">
    <location>
        <begin position="117"/>
        <end position="137"/>
    </location>
</feature>
<dbReference type="AlphaFoldDB" id="A0A6L8W2J7"/>
<feature type="transmembrane region" description="Helical" evidence="5">
    <location>
        <begin position="61"/>
        <end position="80"/>
    </location>
</feature>
<dbReference type="SUPFAM" id="SSF103481">
    <property type="entry name" value="Multidrug resistance efflux transporter EmrE"/>
    <property type="match status" value="2"/>
</dbReference>
<feature type="transmembrane region" description="Helical" evidence="5">
    <location>
        <begin position="7"/>
        <end position="27"/>
    </location>
</feature>
<evidence type="ECO:0000256" key="4">
    <source>
        <dbReference type="ARBA" id="ARBA00023136"/>
    </source>
</evidence>
<feature type="transmembrane region" description="Helical" evidence="5">
    <location>
        <begin position="205"/>
        <end position="227"/>
    </location>
</feature>
<dbReference type="EMBL" id="WTUW01000001">
    <property type="protein sequence ID" value="MZR29148.1"/>
    <property type="molecule type" value="Genomic_DNA"/>
</dbReference>
<evidence type="ECO:0000256" key="3">
    <source>
        <dbReference type="ARBA" id="ARBA00022989"/>
    </source>
</evidence>
<keyword evidence="4 5" id="KW-0472">Membrane</keyword>
<name>A0A6L8W2J7_9PROT</name>
<feature type="transmembrane region" description="Helical" evidence="5">
    <location>
        <begin position="86"/>
        <end position="108"/>
    </location>
</feature>
<keyword evidence="3 5" id="KW-1133">Transmembrane helix</keyword>
<dbReference type="GO" id="GO:0016020">
    <property type="term" value="C:membrane"/>
    <property type="evidence" value="ECO:0007669"/>
    <property type="project" value="UniProtKB-SubCell"/>
</dbReference>
<proteinExistence type="predicted"/>
<dbReference type="PANTHER" id="PTHR32322:SF9">
    <property type="entry name" value="AMINO-ACID METABOLITE EFFLUX PUMP-RELATED"/>
    <property type="match status" value="1"/>
</dbReference>
<protein>
    <submittedName>
        <fullName evidence="7">EamA family transporter</fullName>
    </submittedName>
</protein>
<dbReference type="PANTHER" id="PTHR32322">
    <property type="entry name" value="INNER MEMBRANE TRANSPORTER"/>
    <property type="match status" value="1"/>
</dbReference>
<dbReference type="InterPro" id="IPR050638">
    <property type="entry name" value="AA-Vitamin_Transporters"/>
</dbReference>
<dbReference type="RefSeq" id="WP_161313639.1">
    <property type="nucleotide sequence ID" value="NZ_WTUW01000001.1"/>
</dbReference>
<evidence type="ECO:0000313" key="8">
    <source>
        <dbReference type="Proteomes" id="UP000476030"/>
    </source>
</evidence>
<feature type="domain" description="EamA" evidence="6">
    <location>
        <begin position="6"/>
        <end position="130"/>
    </location>
</feature>
<evidence type="ECO:0000256" key="2">
    <source>
        <dbReference type="ARBA" id="ARBA00022692"/>
    </source>
</evidence>
<evidence type="ECO:0000256" key="5">
    <source>
        <dbReference type="SAM" id="Phobius"/>
    </source>
</evidence>
<organism evidence="7 8">
    <name type="scientific">Sneathiella litorea</name>
    <dbReference type="NCBI Taxonomy" id="2606216"/>
    <lineage>
        <taxon>Bacteria</taxon>
        <taxon>Pseudomonadati</taxon>
        <taxon>Pseudomonadota</taxon>
        <taxon>Alphaproteobacteria</taxon>
        <taxon>Sneathiellales</taxon>
        <taxon>Sneathiellaceae</taxon>
        <taxon>Sneathiella</taxon>
    </lineage>
</organism>
<accession>A0A6L8W2J7</accession>
<feature type="transmembrane region" description="Helical" evidence="5">
    <location>
        <begin position="33"/>
        <end position="54"/>
    </location>
</feature>
<evidence type="ECO:0000256" key="1">
    <source>
        <dbReference type="ARBA" id="ARBA00004141"/>
    </source>
</evidence>
<feature type="transmembrane region" description="Helical" evidence="5">
    <location>
        <begin position="172"/>
        <end position="190"/>
    </location>
</feature>
<feature type="transmembrane region" description="Helical" evidence="5">
    <location>
        <begin position="261"/>
        <end position="279"/>
    </location>
</feature>
<evidence type="ECO:0000313" key="7">
    <source>
        <dbReference type="EMBL" id="MZR29148.1"/>
    </source>
</evidence>
<gene>
    <name evidence="7" type="ORF">GQE98_00725</name>
</gene>
<feature type="transmembrane region" description="Helical" evidence="5">
    <location>
        <begin position="234"/>
        <end position="255"/>
    </location>
</feature>
<dbReference type="Proteomes" id="UP000476030">
    <property type="component" value="Unassembled WGS sequence"/>
</dbReference>
<dbReference type="InterPro" id="IPR000620">
    <property type="entry name" value="EamA_dom"/>
</dbReference>
<comment type="caution">
    <text evidence="7">The sequence shown here is derived from an EMBL/GenBank/DDBJ whole genome shotgun (WGS) entry which is preliminary data.</text>
</comment>
<feature type="transmembrane region" description="Helical" evidence="5">
    <location>
        <begin position="143"/>
        <end position="160"/>
    </location>
</feature>
<feature type="domain" description="EamA" evidence="6">
    <location>
        <begin position="142"/>
        <end position="278"/>
    </location>
</feature>
<keyword evidence="8" id="KW-1185">Reference proteome</keyword>
<dbReference type="Pfam" id="PF00892">
    <property type="entry name" value="EamA"/>
    <property type="match status" value="2"/>
</dbReference>
<comment type="subcellular location">
    <subcellularLocation>
        <location evidence="1">Membrane</location>
        <topology evidence="1">Multi-pass membrane protein</topology>
    </subcellularLocation>
</comment>